<dbReference type="SUPFAM" id="SSF51445">
    <property type="entry name" value="(Trans)glycosidases"/>
    <property type="match status" value="1"/>
</dbReference>
<gene>
    <name evidence="1" type="ORF">FCN74_01085</name>
</gene>
<dbReference type="Pfam" id="PF22612">
    <property type="entry name" value="GH113"/>
    <property type="match status" value="1"/>
</dbReference>
<evidence type="ECO:0000313" key="1">
    <source>
        <dbReference type="EMBL" id="TKS57685.1"/>
    </source>
</evidence>
<accession>A0A4V6ALM4</accession>
<organism evidence="1 2">
    <name type="scientific">Mesohalobacter halotolerans</name>
    <dbReference type="NCBI Taxonomy" id="1883405"/>
    <lineage>
        <taxon>Bacteria</taxon>
        <taxon>Pseudomonadati</taxon>
        <taxon>Bacteroidota</taxon>
        <taxon>Flavobacteriia</taxon>
        <taxon>Flavobacteriales</taxon>
        <taxon>Flavobacteriaceae</taxon>
        <taxon>Mesohalobacter</taxon>
    </lineage>
</organism>
<sequence length="332" mass="38771">MCFILLLVCSNCKPQNYNSSKINGLSFVASNDTIRQNHIKPISELHANWVSIMPFGFMESLDDKILHYNHPKQWYGERIEGVKQNIEIMHNNNIKVMLKPQIWIGGGDFTGYISMKTESDWKAFEKNYSDMIMLYAKVAEETQSEMFCIGTELNTFVSQRPKFWSTLISAVKTIYSGRLTYAENWDKIDNVPFWSDLDYIGVDAYFPISEEKTPNLDSVKTAWQPISENLKILSEKHSKPILFTEFGYRSIDYAGKQPWDSNRVDGQTNEVAQDILLRGLLESVWNKPWFAGGFLWKWFHNHNRVTERHANRFSVQHKKAEQSLKKYYAEFE</sequence>
<dbReference type="InterPro" id="IPR017853">
    <property type="entry name" value="GH"/>
</dbReference>
<dbReference type="EMBL" id="SWMU01000001">
    <property type="protein sequence ID" value="TKS57685.1"/>
    <property type="molecule type" value="Genomic_DNA"/>
</dbReference>
<proteinExistence type="predicted"/>
<keyword evidence="2" id="KW-1185">Reference proteome</keyword>
<dbReference type="AlphaFoldDB" id="A0A4V6ALM4"/>
<dbReference type="GO" id="GO:0016787">
    <property type="term" value="F:hydrolase activity"/>
    <property type="evidence" value="ECO:0007669"/>
    <property type="project" value="UniProtKB-KW"/>
</dbReference>
<keyword evidence="1" id="KW-0378">Hydrolase</keyword>
<name>A0A4V6ALM4_9FLAO</name>
<reference evidence="1 2" key="1">
    <citation type="submission" date="2019-04" db="EMBL/GenBank/DDBJ databases">
        <title>Psychroflexus halotolerans sp. nov., isolated from a marine solar saltern.</title>
        <authorList>
            <person name="Feng X."/>
        </authorList>
    </citation>
    <scope>NUCLEOTIDE SEQUENCE [LARGE SCALE GENOMIC DNA]</scope>
    <source>
        <strain evidence="1 2">WDS2C27</strain>
    </source>
</reference>
<evidence type="ECO:0000313" key="2">
    <source>
        <dbReference type="Proteomes" id="UP000306552"/>
    </source>
</evidence>
<comment type="caution">
    <text evidence="1">The sequence shown here is derived from an EMBL/GenBank/DDBJ whole genome shotgun (WGS) entry which is preliminary data.</text>
</comment>
<dbReference type="Proteomes" id="UP000306552">
    <property type="component" value="Unassembled WGS sequence"/>
</dbReference>
<dbReference type="OrthoDB" id="9773531at2"/>
<protein>
    <submittedName>
        <fullName evidence="1">Glycoside hydrolase</fullName>
    </submittedName>
</protein>
<dbReference type="InterPro" id="IPR055151">
    <property type="entry name" value="GH113"/>
</dbReference>
<dbReference type="CDD" id="cd19608">
    <property type="entry name" value="GH113_mannanase-like"/>
    <property type="match status" value="1"/>
</dbReference>
<dbReference type="Gene3D" id="3.20.20.80">
    <property type="entry name" value="Glycosidases"/>
    <property type="match status" value="1"/>
</dbReference>